<evidence type="ECO:0000313" key="1">
    <source>
        <dbReference type="EMBL" id="VWC40021.1"/>
    </source>
</evidence>
<sequence>MSYQFKAGKIYRMPTHFGPVPGPRQLPDGVSTDPKLSPRRLSVAVNFLTDAKMLERHLPEGFTLAGEPVVSIEFHYLTEIDWLAGRGYSMIHVGWPASFTGRRDRATGRFLAVVWENLADPIISGRDEIGHPKLYAEIAEPRLWNGTQTCAAGWMGFRFLDLSVAELSDAPSASTAAHADGTLMLKYVPQTGAWGQAEINQVTLTPSADPDRTIERRQEGIGAVQFHRATWGDLPTLQHVVNALADLPVLESRGASVIHSRGGKPYLDQRVLV</sequence>
<dbReference type="EMBL" id="CABVQD010000041">
    <property type="protein sequence ID" value="VWC40021.1"/>
    <property type="molecule type" value="Genomic_DNA"/>
</dbReference>
<dbReference type="AlphaFoldDB" id="A0A6P2S7N2"/>
<dbReference type="InterPro" id="IPR023375">
    <property type="entry name" value="ADC_dom_sf"/>
</dbReference>
<proteinExistence type="predicted"/>
<protein>
    <recommendedName>
        <fullName evidence="3">Acetoacetate decarboxylase</fullName>
    </recommendedName>
</protein>
<accession>A0A6P2S7N2</accession>
<reference evidence="1 2" key="1">
    <citation type="submission" date="2019-09" db="EMBL/GenBank/DDBJ databases">
        <authorList>
            <person name="Depoorter E."/>
        </authorList>
    </citation>
    <scope>NUCLEOTIDE SEQUENCE [LARGE SCALE GENOMIC DNA]</scope>
    <source>
        <strain evidence="1">LMG 30113</strain>
    </source>
</reference>
<gene>
    <name evidence="1" type="ORF">BPA30113_06841</name>
</gene>
<dbReference type="Pfam" id="PF06314">
    <property type="entry name" value="ADC"/>
    <property type="match status" value="1"/>
</dbReference>
<dbReference type="InterPro" id="IPR010451">
    <property type="entry name" value="Acetoacetate_decarboxylase"/>
</dbReference>
<name>A0A6P2S7N2_9BURK</name>
<dbReference type="Gene3D" id="2.40.400.10">
    <property type="entry name" value="Acetoacetate decarboxylase-like"/>
    <property type="match status" value="1"/>
</dbReference>
<evidence type="ECO:0008006" key="3">
    <source>
        <dbReference type="Google" id="ProtNLM"/>
    </source>
</evidence>
<evidence type="ECO:0000313" key="2">
    <source>
        <dbReference type="Proteomes" id="UP000494330"/>
    </source>
</evidence>
<organism evidence="1 2">
    <name type="scientific">Burkholderia paludis</name>
    <dbReference type="NCBI Taxonomy" id="1506587"/>
    <lineage>
        <taxon>Bacteria</taxon>
        <taxon>Pseudomonadati</taxon>
        <taxon>Pseudomonadota</taxon>
        <taxon>Betaproteobacteria</taxon>
        <taxon>Burkholderiales</taxon>
        <taxon>Burkholderiaceae</taxon>
        <taxon>Burkholderia</taxon>
        <taxon>Burkholderia cepacia complex</taxon>
    </lineage>
</organism>
<keyword evidence="2" id="KW-1185">Reference proteome</keyword>
<dbReference type="GO" id="GO:0016829">
    <property type="term" value="F:lyase activity"/>
    <property type="evidence" value="ECO:0007669"/>
    <property type="project" value="InterPro"/>
</dbReference>
<dbReference type="RefSeq" id="WP_152603323.1">
    <property type="nucleotide sequence ID" value="NZ_CABVQD010000041.1"/>
</dbReference>
<dbReference type="Proteomes" id="UP000494330">
    <property type="component" value="Unassembled WGS sequence"/>
</dbReference>
<dbReference type="SUPFAM" id="SSF160104">
    <property type="entry name" value="Acetoacetate decarboxylase-like"/>
    <property type="match status" value="1"/>
</dbReference>